<dbReference type="InterPro" id="IPR045052">
    <property type="entry name" value="Copine"/>
</dbReference>
<comment type="caution">
    <text evidence="21">The sequence shown here is derived from an EMBL/GenBank/DDBJ whole genome shotgun (WGS) entry which is preliminary data.</text>
</comment>
<evidence type="ECO:0000256" key="14">
    <source>
        <dbReference type="ARBA" id="ARBA00023242"/>
    </source>
</evidence>
<accession>A0A8S3YJQ5</accession>
<protein>
    <recommendedName>
        <fullName evidence="17">Copine-3</fullName>
    </recommendedName>
    <alternativeName>
        <fullName evidence="18">Copine III</fullName>
    </alternativeName>
</protein>
<proteinExistence type="inferred from homology"/>
<dbReference type="SUPFAM" id="SSF53300">
    <property type="entry name" value="vWA-like"/>
    <property type="match status" value="1"/>
</dbReference>
<comment type="similarity">
    <text evidence="5">Belongs to the copine family.</text>
</comment>
<dbReference type="Pfam" id="PF00168">
    <property type="entry name" value="C2"/>
    <property type="match status" value="2"/>
</dbReference>
<comment type="subcellular location">
    <subcellularLocation>
        <location evidence="3">Cell junction</location>
        <location evidence="3">Focal adhesion</location>
    </subcellularLocation>
    <subcellularLocation>
        <location evidence="2">Cell membrane</location>
    </subcellularLocation>
    <subcellularLocation>
        <location evidence="4">Cytoplasm</location>
    </subcellularLocation>
    <subcellularLocation>
        <location evidence="1">Nucleus</location>
    </subcellularLocation>
</comment>
<evidence type="ECO:0000256" key="13">
    <source>
        <dbReference type="ARBA" id="ARBA00023136"/>
    </source>
</evidence>
<evidence type="ECO:0000259" key="19">
    <source>
        <dbReference type="PROSITE" id="PS50004"/>
    </source>
</evidence>
<keyword evidence="22" id="KW-1185">Reference proteome</keyword>
<dbReference type="FunFam" id="2.60.40.150:FF:000042">
    <property type="entry name" value="Copine 3"/>
    <property type="match status" value="1"/>
</dbReference>
<dbReference type="EMBL" id="CAJHNH020000279">
    <property type="protein sequence ID" value="CAG5116628.1"/>
    <property type="molecule type" value="Genomic_DNA"/>
</dbReference>
<dbReference type="GO" id="GO:0005737">
    <property type="term" value="C:cytoplasm"/>
    <property type="evidence" value="ECO:0007669"/>
    <property type="project" value="UniProtKB-SubCell"/>
</dbReference>
<evidence type="ECO:0000256" key="1">
    <source>
        <dbReference type="ARBA" id="ARBA00004123"/>
    </source>
</evidence>
<dbReference type="InterPro" id="IPR000008">
    <property type="entry name" value="C2_dom"/>
</dbReference>
<evidence type="ECO:0000256" key="6">
    <source>
        <dbReference type="ARBA" id="ARBA00022475"/>
    </source>
</evidence>
<evidence type="ECO:0000256" key="9">
    <source>
        <dbReference type="ARBA" id="ARBA00022723"/>
    </source>
</evidence>
<dbReference type="GO" id="GO:0005925">
    <property type="term" value="C:focal adhesion"/>
    <property type="evidence" value="ECO:0007669"/>
    <property type="project" value="UniProtKB-SubCell"/>
</dbReference>
<dbReference type="GO" id="GO:0005634">
    <property type="term" value="C:nucleus"/>
    <property type="evidence" value="ECO:0007669"/>
    <property type="project" value="UniProtKB-SubCell"/>
</dbReference>
<dbReference type="PANTHER" id="PTHR10857">
    <property type="entry name" value="COPINE"/>
    <property type="match status" value="1"/>
</dbReference>
<evidence type="ECO:0000256" key="17">
    <source>
        <dbReference type="ARBA" id="ARBA00074834"/>
    </source>
</evidence>
<organism evidence="21 22">
    <name type="scientific">Candidula unifasciata</name>
    <dbReference type="NCBI Taxonomy" id="100452"/>
    <lineage>
        <taxon>Eukaryota</taxon>
        <taxon>Metazoa</taxon>
        <taxon>Spiralia</taxon>
        <taxon>Lophotrochozoa</taxon>
        <taxon>Mollusca</taxon>
        <taxon>Gastropoda</taxon>
        <taxon>Heterobranchia</taxon>
        <taxon>Euthyneura</taxon>
        <taxon>Panpulmonata</taxon>
        <taxon>Eupulmonata</taxon>
        <taxon>Stylommatophora</taxon>
        <taxon>Helicina</taxon>
        <taxon>Helicoidea</taxon>
        <taxon>Geomitridae</taxon>
        <taxon>Candidula</taxon>
    </lineage>
</organism>
<comment type="function">
    <text evidence="15">Calcium-dependent phospholipid-binding protein that plays a role in ERBB2-mediated tumor cell migration in response to growth factor heregulin stimulation.</text>
</comment>
<evidence type="ECO:0000256" key="15">
    <source>
        <dbReference type="ARBA" id="ARBA00058857"/>
    </source>
</evidence>
<dbReference type="InterPro" id="IPR037768">
    <property type="entry name" value="C2B_Copine"/>
</dbReference>
<dbReference type="Pfam" id="PF07002">
    <property type="entry name" value="Copine"/>
    <property type="match status" value="1"/>
</dbReference>
<evidence type="ECO:0000256" key="12">
    <source>
        <dbReference type="ARBA" id="ARBA00022949"/>
    </source>
</evidence>
<dbReference type="SMART" id="SM00327">
    <property type="entry name" value="VWA"/>
    <property type="match status" value="1"/>
</dbReference>
<keyword evidence="13" id="KW-0472">Membrane</keyword>
<evidence type="ECO:0000256" key="18">
    <source>
        <dbReference type="ARBA" id="ARBA00076171"/>
    </source>
</evidence>
<dbReference type="Proteomes" id="UP000678393">
    <property type="component" value="Unassembled WGS sequence"/>
</dbReference>
<dbReference type="GO" id="GO:0005544">
    <property type="term" value="F:calcium-dependent phospholipid binding"/>
    <property type="evidence" value="ECO:0007669"/>
    <property type="project" value="InterPro"/>
</dbReference>
<comment type="subunit">
    <text evidence="16">Monomer. Interacts with ERBB2 (preferentially with the tyrosine phosphorylated form); this interaction occurs at the cell membrane and is increased in a growth factor heregulin-dependent manner. Interacts with SHC1; this interaction may mediate the binding of CPNE3 with ERBB2. Interacts with RACK1.</text>
</comment>
<evidence type="ECO:0000256" key="8">
    <source>
        <dbReference type="ARBA" id="ARBA00022553"/>
    </source>
</evidence>
<dbReference type="InterPro" id="IPR002035">
    <property type="entry name" value="VWF_A"/>
</dbReference>
<evidence type="ECO:0000256" key="2">
    <source>
        <dbReference type="ARBA" id="ARBA00004236"/>
    </source>
</evidence>
<keyword evidence="6" id="KW-1003">Cell membrane</keyword>
<dbReference type="CDD" id="cd04048">
    <property type="entry name" value="C2A_Copine"/>
    <property type="match status" value="1"/>
</dbReference>
<dbReference type="InterPro" id="IPR010734">
    <property type="entry name" value="Copine_C"/>
</dbReference>
<evidence type="ECO:0000256" key="16">
    <source>
        <dbReference type="ARBA" id="ARBA00065466"/>
    </source>
</evidence>
<evidence type="ECO:0000313" key="22">
    <source>
        <dbReference type="Proteomes" id="UP000678393"/>
    </source>
</evidence>
<dbReference type="FunFam" id="2.60.40.150:FF:000099">
    <property type="entry name" value="Copine 3"/>
    <property type="match status" value="1"/>
</dbReference>
<dbReference type="GO" id="GO:0071277">
    <property type="term" value="P:cellular response to calcium ion"/>
    <property type="evidence" value="ECO:0007669"/>
    <property type="project" value="TreeGrafter"/>
</dbReference>
<feature type="domain" description="C2" evidence="19">
    <location>
        <begin position="134"/>
        <end position="259"/>
    </location>
</feature>
<dbReference type="CDD" id="cd04047">
    <property type="entry name" value="C2B_Copine"/>
    <property type="match status" value="1"/>
</dbReference>
<feature type="domain" description="C2" evidence="19">
    <location>
        <begin position="3"/>
        <end position="129"/>
    </location>
</feature>
<dbReference type="PANTHER" id="PTHR10857:SF102">
    <property type="entry name" value="C2 DOMAIN-CONTAINING PROTEIN"/>
    <property type="match status" value="1"/>
</dbReference>
<reference evidence="21" key="1">
    <citation type="submission" date="2021-04" db="EMBL/GenBank/DDBJ databases">
        <authorList>
            <consortium name="Molecular Ecology Group"/>
        </authorList>
    </citation>
    <scope>NUCLEOTIDE SEQUENCE</scope>
</reference>
<evidence type="ECO:0000313" key="21">
    <source>
        <dbReference type="EMBL" id="CAG5116628.1"/>
    </source>
</evidence>
<feature type="domain" description="VWFA" evidence="20">
    <location>
        <begin position="298"/>
        <end position="521"/>
    </location>
</feature>
<dbReference type="Gene3D" id="2.60.40.150">
    <property type="entry name" value="C2 domain"/>
    <property type="match status" value="2"/>
</dbReference>
<dbReference type="OrthoDB" id="5855668at2759"/>
<keyword evidence="9" id="KW-0479">Metal-binding</keyword>
<keyword evidence="7" id="KW-0963">Cytoplasm</keyword>
<dbReference type="GO" id="GO:0046872">
    <property type="term" value="F:metal ion binding"/>
    <property type="evidence" value="ECO:0007669"/>
    <property type="project" value="UniProtKB-KW"/>
</dbReference>
<dbReference type="GO" id="GO:0005886">
    <property type="term" value="C:plasma membrane"/>
    <property type="evidence" value="ECO:0007669"/>
    <property type="project" value="UniProtKB-SubCell"/>
</dbReference>
<sequence length="540" mass="60659">MACPLSPQFTARHQGDQPSSSALDLYFECKNLKDKDILSKSDPCVVLHMSNRAGRLEEVGRTEILTNTLNPTFARPIRVRYNFGDVQRVVIKVYDVDKISELPKEEDLLGQMECTLGQIVANRPYVKPLLAKNNKESGSISIRAIEADEESDTVRLSFWAKNLDKKDVLSQSDPFLEIYKQVPGSNWQLIHRTEVIKDSRNPKWKPITLSVQNLCDGDRSKHIKIDCYDHDDNGKHDFIGGFTTTLTELMKPSSAKSGFACINPALTKKKDYKNSGAVYKSKRERTFLDFVFEGLKINFTVAIDFTQSNGDPRNRDSLHYYSQSVANEYMQAIRSVGSIIQDYDADKLFPAFGFGAKVLPSCDVSHDFPLNFNENNPNCAGIEGVLDAYVKCFQRIELSGPTIVAPVINHVAHWASAAQHKEPTSGAHAYQILLLLTDGIFNDMPETKKAVIHASGLPMSIIIVGVGASDFTEMRELSGDRGLLSLPSGETAKRDIVEFVPFRNFKTRPIEDLARYVLDKIPRQVTDYYKMRGLHPLTQR</sequence>
<evidence type="ECO:0000256" key="10">
    <source>
        <dbReference type="ARBA" id="ARBA00022737"/>
    </source>
</evidence>
<keyword evidence="10" id="KW-0677">Repeat</keyword>
<evidence type="ECO:0000256" key="5">
    <source>
        <dbReference type="ARBA" id="ARBA00009048"/>
    </source>
</evidence>
<evidence type="ECO:0000256" key="3">
    <source>
        <dbReference type="ARBA" id="ARBA00004246"/>
    </source>
</evidence>
<dbReference type="SMART" id="SM00239">
    <property type="entry name" value="C2"/>
    <property type="match status" value="2"/>
</dbReference>
<evidence type="ECO:0000256" key="7">
    <source>
        <dbReference type="ARBA" id="ARBA00022490"/>
    </source>
</evidence>
<evidence type="ECO:0000256" key="11">
    <source>
        <dbReference type="ARBA" id="ARBA00022837"/>
    </source>
</evidence>
<keyword evidence="8" id="KW-0597">Phosphoprotein</keyword>
<evidence type="ECO:0000259" key="20">
    <source>
        <dbReference type="PROSITE" id="PS50234"/>
    </source>
</evidence>
<dbReference type="PROSITE" id="PS50234">
    <property type="entry name" value="VWFA"/>
    <property type="match status" value="1"/>
</dbReference>
<evidence type="ECO:0000256" key="4">
    <source>
        <dbReference type="ARBA" id="ARBA00004496"/>
    </source>
</evidence>
<keyword evidence="14" id="KW-0539">Nucleus</keyword>
<dbReference type="SUPFAM" id="SSF49562">
    <property type="entry name" value="C2 domain (Calcium/lipid-binding domain, CaLB)"/>
    <property type="match status" value="2"/>
</dbReference>
<keyword evidence="12" id="KW-0965">Cell junction</keyword>
<name>A0A8S3YJQ5_9EUPU</name>
<dbReference type="PROSITE" id="PS50004">
    <property type="entry name" value="C2"/>
    <property type="match status" value="2"/>
</dbReference>
<dbReference type="InterPro" id="IPR035892">
    <property type="entry name" value="C2_domain_sf"/>
</dbReference>
<gene>
    <name evidence="21" type="ORF">CUNI_LOCUS2186</name>
</gene>
<keyword evidence="11" id="KW-0106">Calcium</keyword>
<dbReference type="AlphaFoldDB" id="A0A8S3YJQ5"/>
<dbReference type="InterPro" id="IPR036465">
    <property type="entry name" value="vWFA_dom_sf"/>
</dbReference>